<accession>A0A7K5TM28</accession>
<reference evidence="2 3" key="1">
    <citation type="submission" date="2019-09" db="EMBL/GenBank/DDBJ databases">
        <title>Bird 10,000 Genomes (B10K) Project - Family phase.</title>
        <authorList>
            <person name="Zhang G."/>
        </authorList>
    </citation>
    <scope>NUCLEOTIDE SEQUENCE [LARGE SCALE GENOMIC DNA]</scope>
    <source>
        <strain evidence="2">B10K-DU-012-38</strain>
        <tissue evidence="2">Muscle</tissue>
    </source>
</reference>
<evidence type="ECO:0000313" key="3">
    <source>
        <dbReference type="Proteomes" id="UP000524542"/>
    </source>
</evidence>
<feature type="transmembrane region" description="Helical" evidence="1">
    <location>
        <begin position="18"/>
        <end position="44"/>
    </location>
</feature>
<feature type="non-terminal residue" evidence="2">
    <location>
        <position position="1"/>
    </location>
</feature>
<protein>
    <submittedName>
        <fullName evidence="2">ENV1 protein</fullName>
    </submittedName>
</protein>
<dbReference type="InterPro" id="IPR018154">
    <property type="entry name" value="TLV/ENV_coat_polyprotein"/>
</dbReference>
<keyword evidence="1" id="KW-0472">Membrane</keyword>
<organism evidence="2 3">
    <name type="scientific">Urocynchramus pylzowi</name>
    <dbReference type="NCBI Taxonomy" id="571890"/>
    <lineage>
        <taxon>Eukaryota</taxon>
        <taxon>Metazoa</taxon>
        <taxon>Chordata</taxon>
        <taxon>Craniata</taxon>
        <taxon>Vertebrata</taxon>
        <taxon>Euteleostomi</taxon>
        <taxon>Archelosauria</taxon>
        <taxon>Archosauria</taxon>
        <taxon>Dinosauria</taxon>
        <taxon>Saurischia</taxon>
        <taxon>Theropoda</taxon>
        <taxon>Coelurosauria</taxon>
        <taxon>Aves</taxon>
        <taxon>Neognathae</taxon>
        <taxon>Neoaves</taxon>
        <taxon>Telluraves</taxon>
        <taxon>Australaves</taxon>
        <taxon>Passeriformes</taxon>
        <taxon>Passeroidea</taxon>
        <taxon>Fringillidae</taxon>
        <taxon>Urocynchramus</taxon>
    </lineage>
</organism>
<keyword evidence="1" id="KW-0812">Transmembrane</keyword>
<dbReference type="PANTHER" id="PTHR10424:SF82">
    <property type="entry name" value="ENVELOPE GLYCOPROTEIN-RELATED"/>
    <property type="match status" value="1"/>
</dbReference>
<comment type="caution">
    <text evidence="2">The sequence shown here is derived from an EMBL/GenBank/DDBJ whole genome shotgun (WGS) entry which is preliminary data.</text>
</comment>
<gene>
    <name evidence="2" type="primary">Env1</name>
    <name evidence="2" type="ORF">UROPYL_R15018</name>
</gene>
<evidence type="ECO:0000256" key="1">
    <source>
        <dbReference type="SAM" id="Phobius"/>
    </source>
</evidence>
<dbReference type="Proteomes" id="UP000524542">
    <property type="component" value="Unassembled WGS sequence"/>
</dbReference>
<sequence>EREAQQSWYESWFTHSPWLTTLLSTIAGPVILLIVVLTFGPCIFNKLIAIVKSRLEAAHLMLMHAKYEPLTGVETEDYLELSRRELARFNEQK</sequence>
<keyword evidence="1" id="KW-1133">Transmembrane helix</keyword>
<name>A0A7K5TM28_9FRIN</name>
<proteinExistence type="predicted"/>
<evidence type="ECO:0000313" key="2">
    <source>
        <dbReference type="EMBL" id="NWU04745.1"/>
    </source>
</evidence>
<dbReference type="EMBL" id="VZRH01012075">
    <property type="protein sequence ID" value="NWU04745.1"/>
    <property type="molecule type" value="Genomic_DNA"/>
</dbReference>
<feature type="non-terminal residue" evidence="2">
    <location>
        <position position="93"/>
    </location>
</feature>
<dbReference type="Pfam" id="PF00429">
    <property type="entry name" value="TLV_coat"/>
    <property type="match status" value="1"/>
</dbReference>
<dbReference type="PANTHER" id="PTHR10424">
    <property type="entry name" value="VIRAL ENVELOPE PROTEIN"/>
    <property type="match status" value="1"/>
</dbReference>
<keyword evidence="3" id="KW-1185">Reference proteome</keyword>
<dbReference type="AlphaFoldDB" id="A0A7K5TM28"/>